<dbReference type="SUPFAM" id="SSF47616">
    <property type="entry name" value="GST C-terminal domain-like"/>
    <property type="match status" value="1"/>
</dbReference>
<evidence type="ECO:0000259" key="5">
    <source>
        <dbReference type="PROSITE" id="PS50405"/>
    </source>
</evidence>
<protein>
    <submittedName>
        <fullName evidence="6">Glutathione S-transferase</fullName>
        <ecNumber evidence="6">2.5.1.18</ecNumber>
    </submittedName>
</protein>
<comment type="similarity">
    <text evidence="1 3">Belongs to the GST superfamily.</text>
</comment>
<dbReference type="InterPro" id="IPR004046">
    <property type="entry name" value="GST_C"/>
</dbReference>
<organism evidence="6 7">
    <name type="scientific">Amorphus orientalis</name>
    <dbReference type="NCBI Taxonomy" id="649198"/>
    <lineage>
        <taxon>Bacteria</taxon>
        <taxon>Pseudomonadati</taxon>
        <taxon>Pseudomonadota</taxon>
        <taxon>Alphaproteobacteria</taxon>
        <taxon>Hyphomicrobiales</taxon>
        <taxon>Amorphaceae</taxon>
        <taxon>Amorphus</taxon>
    </lineage>
</organism>
<dbReference type="Gene3D" id="1.20.1050.10">
    <property type="match status" value="1"/>
</dbReference>
<dbReference type="SUPFAM" id="SSF52833">
    <property type="entry name" value="Thioredoxin-like"/>
    <property type="match status" value="1"/>
</dbReference>
<evidence type="ECO:0000256" key="2">
    <source>
        <dbReference type="ARBA" id="ARBA00022679"/>
    </source>
</evidence>
<dbReference type="PROSITE" id="PS50405">
    <property type="entry name" value="GST_CTER"/>
    <property type="match status" value="1"/>
</dbReference>
<evidence type="ECO:0000313" key="7">
    <source>
        <dbReference type="Proteomes" id="UP001229244"/>
    </source>
</evidence>
<dbReference type="PANTHER" id="PTHR44051:SF8">
    <property type="entry name" value="GLUTATHIONE S-TRANSFERASE GSTA"/>
    <property type="match status" value="1"/>
</dbReference>
<feature type="domain" description="GST C-terminal" evidence="5">
    <location>
        <begin position="87"/>
        <end position="208"/>
    </location>
</feature>
<dbReference type="AlphaFoldDB" id="A0AAE4AUG5"/>
<dbReference type="PANTHER" id="PTHR44051">
    <property type="entry name" value="GLUTATHIONE S-TRANSFERASE-RELATED"/>
    <property type="match status" value="1"/>
</dbReference>
<keyword evidence="7" id="KW-1185">Reference proteome</keyword>
<name>A0AAE4AUG5_9HYPH</name>
<dbReference type="SFLD" id="SFLDG01150">
    <property type="entry name" value="Main.1:_Beta-like"/>
    <property type="match status" value="1"/>
</dbReference>
<dbReference type="PROSITE" id="PS50404">
    <property type="entry name" value="GST_NTER"/>
    <property type="match status" value="1"/>
</dbReference>
<dbReference type="InterPro" id="IPR040079">
    <property type="entry name" value="Glutathione_S-Trfase"/>
</dbReference>
<dbReference type="Pfam" id="PF00043">
    <property type="entry name" value="GST_C"/>
    <property type="match status" value="1"/>
</dbReference>
<dbReference type="InterPro" id="IPR036282">
    <property type="entry name" value="Glutathione-S-Trfase_C_sf"/>
</dbReference>
<dbReference type="GO" id="GO:0004364">
    <property type="term" value="F:glutathione transferase activity"/>
    <property type="evidence" value="ECO:0007669"/>
    <property type="project" value="UniProtKB-EC"/>
</dbReference>
<evidence type="ECO:0000256" key="1">
    <source>
        <dbReference type="ARBA" id="ARBA00007409"/>
    </source>
</evidence>
<reference evidence="6" key="1">
    <citation type="submission" date="2023-07" db="EMBL/GenBank/DDBJ databases">
        <title>Genomic Encyclopedia of Type Strains, Phase IV (KMG-IV): sequencing the most valuable type-strain genomes for metagenomic binning, comparative biology and taxonomic classification.</title>
        <authorList>
            <person name="Goeker M."/>
        </authorList>
    </citation>
    <scope>NUCLEOTIDE SEQUENCE</scope>
    <source>
        <strain evidence="6">DSM 21202</strain>
    </source>
</reference>
<dbReference type="InterPro" id="IPR004045">
    <property type="entry name" value="Glutathione_S-Trfase_N"/>
</dbReference>
<accession>A0AAE4AUG5</accession>
<dbReference type="Pfam" id="PF02798">
    <property type="entry name" value="GST_N"/>
    <property type="match status" value="1"/>
</dbReference>
<dbReference type="RefSeq" id="WP_306887329.1">
    <property type="nucleotide sequence ID" value="NZ_JAUSUL010000005.1"/>
</dbReference>
<proteinExistence type="inferred from homology"/>
<dbReference type="EMBL" id="JAUSUL010000005">
    <property type="protein sequence ID" value="MDQ0317413.1"/>
    <property type="molecule type" value="Genomic_DNA"/>
</dbReference>
<dbReference type="SFLD" id="SFLDS00019">
    <property type="entry name" value="Glutathione_Transferase_(cytos"/>
    <property type="match status" value="1"/>
</dbReference>
<dbReference type="Proteomes" id="UP001229244">
    <property type="component" value="Unassembled WGS sequence"/>
</dbReference>
<sequence>MDKIRLLGRQTSGNVQKVIWMLEELGAPYVREDYGRQFGNTQTSEYLALNPNAKVPTVIDGDLTIWESNTILRYLAATRGAQLTGATPGEATEVERWMDWLLGAVNAPYLTLFKESKLAPEERTAAYGAASKEMDNLLAIAEAHMEGKEFAALGKLTIADIALAPVLKRCMGFDIERKPTPNLDRWMESLLNREGFQVALGERQSTNAAAA</sequence>
<keyword evidence="2 6" id="KW-0808">Transferase</keyword>
<evidence type="ECO:0000259" key="4">
    <source>
        <dbReference type="PROSITE" id="PS50404"/>
    </source>
</evidence>
<dbReference type="EC" id="2.5.1.18" evidence="6"/>
<gene>
    <name evidence="6" type="ORF">J2S73_003897</name>
</gene>
<evidence type="ECO:0000313" key="6">
    <source>
        <dbReference type="EMBL" id="MDQ0317413.1"/>
    </source>
</evidence>
<feature type="domain" description="GST N-terminal" evidence="4">
    <location>
        <begin position="2"/>
        <end position="83"/>
    </location>
</feature>
<dbReference type="SFLD" id="SFLDG00358">
    <property type="entry name" value="Main_(cytGST)"/>
    <property type="match status" value="1"/>
</dbReference>
<dbReference type="InterPro" id="IPR036249">
    <property type="entry name" value="Thioredoxin-like_sf"/>
</dbReference>
<dbReference type="Gene3D" id="3.40.30.10">
    <property type="entry name" value="Glutaredoxin"/>
    <property type="match status" value="1"/>
</dbReference>
<comment type="caution">
    <text evidence="6">The sequence shown here is derived from an EMBL/GenBank/DDBJ whole genome shotgun (WGS) entry which is preliminary data.</text>
</comment>
<evidence type="ECO:0000256" key="3">
    <source>
        <dbReference type="RuleBase" id="RU003494"/>
    </source>
</evidence>
<dbReference type="InterPro" id="IPR010987">
    <property type="entry name" value="Glutathione-S-Trfase_C-like"/>
</dbReference>
<dbReference type="FunFam" id="3.40.30.10:FF:000039">
    <property type="entry name" value="Glutathione S-transferase domain"/>
    <property type="match status" value="1"/>
</dbReference>
<dbReference type="CDD" id="cd03047">
    <property type="entry name" value="GST_N_2"/>
    <property type="match status" value="1"/>
</dbReference>